<comment type="caution">
    <text evidence="3">The sequence shown here is derived from an EMBL/GenBank/DDBJ whole genome shotgun (WGS) entry which is preliminary data.</text>
</comment>
<proteinExistence type="predicted"/>
<evidence type="ECO:0000256" key="1">
    <source>
        <dbReference type="SAM" id="Coils"/>
    </source>
</evidence>
<keyword evidence="1" id="KW-0175">Coiled coil</keyword>
<reference evidence="3" key="1">
    <citation type="submission" date="2021-02" db="EMBL/GenBank/DDBJ databases">
        <authorList>
            <person name="Dougan E. K."/>
            <person name="Rhodes N."/>
            <person name="Thang M."/>
            <person name="Chan C."/>
        </authorList>
    </citation>
    <scope>NUCLEOTIDE SEQUENCE</scope>
</reference>
<evidence type="ECO:0000313" key="3">
    <source>
        <dbReference type="EMBL" id="CAE8674248.1"/>
    </source>
</evidence>
<dbReference type="EMBL" id="CAJNNW010024789">
    <property type="protein sequence ID" value="CAE8674248.1"/>
    <property type="molecule type" value="Genomic_DNA"/>
</dbReference>
<gene>
    <name evidence="3" type="ORF">PGLA2088_LOCUS18887</name>
</gene>
<evidence type="ECO:0000313" key="4">
    <source>
        <dbReference type="Proteomes" id="UP000626109"/>
    </source>
</evidence>
<dbReference type="Proteomes" id="UP000626109">
    <property type="component" value="Unassembled WGS sequence"/>
</dbReference>
<feature type="region of interest" description="Disordered" evidence="2">
    <location>
        <begin position="67"/>
        <end position="104"/>
    </location>
</feature>
<name>A0A813JE56_POLGL</name>
<organism evidence="3 4">
    <name type="scientific">Polarella glacialis</name>
    <name type="common">Dinoflagellate</name>
    <dbReference type="NCBI Taxonomy" id="89957"/>
    <lineage>
        <taxon>Eukaryota</taxon>
        <taxon>Sar</taxon>
        <taxon>Alveolata</taxon>
        <taxon>Dinophyceae</taxon>
        <taxon>Suessiales</taxon>
        <taxon>Suessiaceae</taxon>
        <taxon>Polarella</taxon>
    </lineage>
</organism>
<feature type="coiled-coil region" evidence="1">
    <location>
        <begin position="10"/>
        <end position="62"/>
    </location>
</feature>
<evidence type="ECO:0000256" key="2">
    <source>
        <dbReference type="SAM" id="MobiDB-lite"/>
    </source>
</evidence>
<accession>A0A813JE56</accession>
<protein>
    <submittedName>
        <fullName evidence="3">Uncharacterized protein</fullName>
    </submittedName>
</protein>
<feature type="non-terminal residue" evidence="3">
    <location>
        <position position="1"/>
    </location>
</feature>
<feature type="compositionally biased region" description="Basic and acidic residues" evidence="2">
    <location>
        <begin position="95"/>
        <end position="104"/>
    </location>
</feature>
<dbReference type="AlphaFoldDB" id="A0A813JE56"/>
<feature type="compositionally biased region" description="Basic and acidic residues" evidence="2">
    <location>
        <begin position="74"/>
        <end position="86"/>
    </location>
</feature>
<sequence>ARKLAENLTLKDDNQELSKLLQQVKDLAQRRDQLVADGSRNLDTVNDNLKALQTERLEVLQEIDALQPRPVRAKPGDALDSPRDNDNAAGQVTPRMDKVKRLAE</sequence>